<evidence type="ECO:0000313" key="6">
    <source>
        <dbReference type="Proteomes" id="UP000663836"/>
    </source>
</evidence>
<dbReference type="Gene3D" id="1.25.40.10">
    <property type="entry name" value="Tetratricopeptide repeat domain"/>
    <property type="match status" value="1"/>
</dbReference>
<dbReference type="PROSITE" id="PS50005">
    <property type="entry name" value="TPR"/>
    <property type="match status" value="2"/>
</dbReference>
<dbReference type="EMBL" id="CAJOBD010003905">
    <property type="protein sequence ID" value="CAF3971485.1"/>
    <property type="molecule type" value="Genomic_DNA"/>
</dbReference>
<reference evidence="5" key="1">
    <citation type="submission" date="2021-02" db="EMBL/GenBank/DDBJ databases">
        <authorList>
            <person name="Nowell W R."/>
        </authorList>
    </citation>
    <scope>NUCLEOTIDE SEQUENCE</scope>
</reference>
<dbReference type="SUPFAM" id="SSF56399">
    <property type="entry name" value="ADP-ribosylation"/>
    <property type="match status" value="1"/>
</dbReference>
<organism evidence="5 6">
    <name type="scientific">Rotaria sordida</name>
    <dbReference type="NCBI Taxonomy" id="392033"/>
    <lineage>
        <taxon>Eukaryota</taxon>
        <taxon>Metazoa</taxon>
        <taxon>Spiralia</taxon>
        <taxon>Gnathifera</taxon>
        <taxon>Rotifera</taxon>
        <taxon>Eurotatoria</taxon>
        <taxon>Bdelloidea</taxon>
        <taxon>Philodinida</taxon>
        <taxon>Philodinidae</taxon>
        <taxon>Rotaria</taxon>
    </lineage>
</organism>
<feature type="repeat" description="TPR" evidence="3">
    <location>
        <begin position="380"/>
        <end position="413"/>
    </location>
</feature>
<dbReference type="PANTHER" id="PTHR45641:SF1">
    <property type="entry name" value="AAA+ ATPASE DOMAIN-CONTAINING PROTEIN"/>
    <property type="match status" value="1"/>
</dbReference>
<dbReference type="Proteomes" id="UP000663836">
    <property type="component" value="Unassembled WGS sequence"/>
</dbReference>
<evidence type="ECO:0000256" key="2">
    <source>
        <dbReference type="ARBA" id="ARBA00022803"/>
    </source>
</evidence>
<dbReference type="Pfam" id="PF13424">
    <property type="entry name" value="TPR_12"/>
    <property type="match status" value="2"/>
</dbReference>
<keyword evidence="1" id="KW-0677">Repeat</keyword>
<keyword evidence="2 3" id="KW-0802">TPR repeat</keyword>
<comment type="caution">
    <text evidence="5">The sequence shown here is derived from an EMBL/GenBank/DDBJ whole genome shotgun (WGS) entry which is preliminary data.</text>
</comment>
<accession>A0A819LUJ1</accession>
<dbReference type="PROSITE" id="PS51996">
    <property type="entry name" value="TR_MART"/>
    <property type="match status" value="1"/>
</dbReference>
<dbReference type="InterPro" id="IPR011990">
    <property type="entry name" value="TPR-like_helical_dom_sf"/>
</dbReference>
<dbReference type="EMBL" id="CAJNOT010001751">
    <property type="protein sequence ID" value="CAF1244551.1"/>
    <property type="molecule type" value="Genomic_DNA"/>
</dbReference>
<sequence>MLKSFQIKGVLTDPIELVKKIDIDQKKRQKLEDSIGNFSSFFNPDGQSTKNLQSENGDFLWLQLFIESLLRMSDGALLPSRNEFLEFIRQQYHDNNGRLRIIDDLESSYQANQAIKWYTRTSFLYDIMNKAFRQQDYVLLFTLRFFIHDLFYSLAERKRFEQSLITLYRGQVLDVTELNNIIENQGNFISMNSFISTSRDRLVAAGFAASSVDPNNVRHRSVLFEINVNTTRDDVKPFADVSQDSQFSDENEVLFMAGSIFRIVNVQKVSQGDPIWLIKLVLCGEEDYQLKEVFTSLKAELDDETDMGSVGKVLFDMGKGEQAEIAFEIDRQHTRIRTNGEFGHPLEGYIPGQYDSETMKEAQELAAKLIENNDDRRLLVFCYNIMGSIYRNHHQYDSALENFSKALDVLLNLYDQDHLEIAMFHEFIGQIYEKQEKMPSAIKSWKECLRIRQHLLPEAHPIIALTFRNIGDLYNNVDDFDNALAMYEKALKIQLLSSPSNHPSIAETYQCIGWVYEQIKEFRLALKNYTSAFKILQVSCPSTDASLLQIEEDIDNMRRELNASSENRSHTSTLL</sequence>
<evidence type="ECO:0000256" key="3">
    <source>
        <dbReference type="PROSITE-ProRule" id="PRU00339"/>
    </source>
</evidence>
<evidence type="ECO:0000313" key="5">
    <source>
        <dbReference type="EMBL" id="CAF3971485.1"/>
    </source>
</evidence>
<dbReference type="Gene3D" id="3.90.176.10">
    <property type="entry name" value="Toxin ADP-ribosyltransferase, Chain A, domain 1"/>
    <property type="match status" value="1"/>
</dbReference>
<protein>
    <submittedName>
        <fullName evidence="5">Uncharacterized protein</fullName>
    </submittedName>
</protein>
<dbReference type="Proteomes" id="UP000663864">
    <property type="component" value="Unassembled WGS sequence"/>
</dbReference>
<dbReference type="PANTHER" id="PTHR45641">
    <property type="entry name" value="TETRATRICOPEPTIDE REPEAT PROTEIN (AFU_ORTHOLOGUE AFUA_6G03870)"/>
    <property type="match status" value="1"/>
</dbReference>
<proteinExistence type="predicted"/>
<gene>
    <name evidence="5" type="ORF">JBS370_LOCUS24662</name>
    <name evidence="4" type="ORF">ZHD862_LOCUS25056</name>
</gene>
<dbReference type="SUPFAM" id="SSF48452">
    <property type="entry name" value="TPR-like"/>
    <property type="match status" value="1"/>
</dbReference>
<dbReference type="InterPro" id="IPR019734">
    <property type="entry name" value="TPR_rpt"/>
</dbReference>
<name>A0A819LUJ1_9BILA</name>
<evidence type="ECO:0000256" key="1">
    <source>
        <dbReference type="ARBA" id="ARBA00022737"/>
    </source>
</evidence>
<feature type="repeat" description="TPR" evidence="3">
    <location>
        <begin position="464"/>
        <end position="497"/>
    </location>
</feature>
<dbReference type="AlphaFoldDB" id="A0A819LUJ1"/>
<dbReference type="SMART" id="SM00028">
    <property type="entry name" value="TPR"/>
    <property type="match status" value="4"/>
</dbReference>
<evidence type="ECO:0000313" key="4">
    <source>
        <dbReference type="EMBL" id="CAF1244551.1"/>
    </source>
</evidence>